<sequence>MCRPTPRLASRSPRDLETRQIQALGEALGGSLRHWGRAALELRRARKGSARIPLRGESGQSQYRQGSREGVPGARQCSYTPVFTLDQRKDK</sequence>
<dbReference type="EMBL" id="JANPWB010000002">
    <property type="protein sequence ID" value="KAJ1208106.1"/>
    <property type="molecule type" value="Genomic_DNA"/>
</dbReference>
<feature type="region of interest" description="Disordered" evidence="1">
    <location>
        <begin position="51"/>
        <end position="91"/>
    </location>
</feature>
<evidence type="ECO:0000313" key="2">
    <source>
        <dbReference type="EMBL" id="KAJ1208106.1"/>
    </source>
</evidence>
<evidence type="ECO:0000313" key="3">
    <source>
        <dbReference type="Proteomes" id="UP001066276"/>
    </source>
</evidence>
<evidence type="ECO:0000256" key="1">
    <source>
        <dbReference type="SAM" id="MobiDB-lite"/>
    </source>
</evidence>
<accession>A0AAV7W5T2</accession>
<proteinExistence type="predicted"/>
<dbReference type="AlphaFoldDB" id="A0AAV7W5T2"/>
<dbReference type="Proteomes" id="UP001066276">
    <property type="component" value="Chromosome 1_2"/>
</dbReference>
<gene>
    <name evidence="2" type="ORF">NDU88_003495</name>
</gene>
<organism evidence="2 3">
    <name type="scientific">Pleurodeles waltl</name>
    <name type="common">Iberian ribbed newt</name>
    <dbReference type="NCBI Taxonomy" id="8319"/>
    <lineage>
        <taxon>Eukaryota</taxon>
        <taxon>Metazoa</taxon>
        <taxon>Chordata</taxon>
        <taxon>Craniata</taxon>
        <taxon>Vertebrata</taxon>
        <taxon>Euteleostomi</taxon>
        <taxon>Amphibia</taxon>
        <taxon>Batrachia</taxon>
        <taxon>Caudata</taxon>
        <taxon>Salamandroidea</taxon>
        <taxon>Salamandridae</taxon>
        <taxon>Pleurodelinae</taxon>
        <taxon>Pleurodeles</taxon>
    </lineage>
</organism>
<keyword evidence="3" id="KW-1185">Reference proteome</keyword>
<name>A0AAV7W5T2_PLEWA</name>
<protein>
    <submittedName>
        <fullName evidence="2">Uncharacterized protein</fullName>
    </submittedName>
</protein>
<comment type="caution">
    <text evidence="2">The sequence shown here is derived from an EMBL/GenBank/DDBJ whole genome shotgun (WGS) entry which is preliminary data.</text>
</comment>
<reference evidence="2" key="1">
    <citation type="journal article" date="2022" name="bioRxiv">
        <title>Sequencing and chromosome-scale assembly of the giantPleurodeles waltlgenome.</title>
        <authorList>
            <person name="Brown T."/>
            <person name="Elewa A."/>
            <person name="Iarovenko S."/>
            <person name="Subramanian E."/>
            <person name="Araus A.J."/>
            <person name="Petzold A."/>
            <person name="Susuki M."/>
            <person name="Suzuki K.-i.T."/>
            <person name="Hayashi T."/>
            <person name="Toyoda A."/>
            <person name="Oliveira C."/>
            <person name="Osipova E."/>
            <person name="Leigh N.D."/>
            <person name="Simon A."/>
            <person name="Yun M.H."/>
        </authorList>
    </citation>
    <scope>NUCLEOTIDE SEQUENCE</scope>
    <source>
        <strain evidence="2">20211129_DDA</strain>
        <tissue evidence="2">Liver</tissue>
    </source>
</reference>